<dbReference type="PANTHER" id="PTHR43252:SF2">
    <property type="entry name" value="TRANSCRIPTION REGULATOR, PADR-LIKE FAMILY"/>
    <property type="match status" value="1"/>
</dbReference>
<feature type="domain" description="Transcription regulator PadR N-terminal" evidence="1">
    <location>
        <begin position="7"/>
        <end position="76"/>
    </location>
</feature>
<accession>A0A0R2LF39</accession>
<name>A0A0R2LF39_9LACO</name>
<dbReference type="InterPro" id="IPR036388">
    <property type="entry name" value="WH-like_DNA-bd_sf"/>
</dbReference>
<dbReference type="Proteomes" id="UP000321429">
    <property type="component" value="Unassembled WGS sequence"/>
</dbReference>
<dbReference type="STRING" id="348151.IV55_GL000199"/>
<protein>
    <submittedName>
        <fullName evidence="2">PadR family transcriptional regulator</fullName>
    </submittedName>
</protein>
<dbReference type="AlphaFoldDB" id="A0A0R2LF39"/>
<evidence type="ECO:0000313" key="4">
    <source>
        <dbReference type="Proteomes" id="UP000051139"/>
    </source>
</evidence>
<dbReference type="SUPFAM" id="SSF46785">
    <property type="entry name" value="Winged helix' DNA-binding domain"/>
    <property type="match status" value="1"/>
</dbReference>
<reference evidence="3 4" key="1">
    <citation type="journal article" date="2015" name="Genome Announc.">
        <title>Expanding the biotechnology potential of lactobacilli through comparative genomics of 213 strains and associated genera.</title>
        <authorList>
            <person name="Sun Z."/>
            <person name="Harris H.M."/>
            <person name="McCann A."/>
            <person name="Guo C."/>
            <person name="Argimon S."/>
            <person name="Zhang W."/>
            <person name="Yang X."/>
            <person name="Jeffery I.B."/>
            <person name="Cooney J.C."/>
            <person name="Kagawa T.F."/>
            <person name="Liu W."/>
            <person name="Song Y."/>
            <person name="Salvetti E."/>
            <person name="Wrobel A."/>
            <person name="Rasinkangas P."/>
            <person name="Parkhill J."/>
            <person name="Rea M.C."/>
            <person name="O'Sullivan O."/>
            <person name="Ritari J."/>
            <person name="Douillard F.P."/>
            <person name="Paul Ross R."/>
            <person name="Yang R."/>
            <person name="Briner A.E."/>
            <person name="Felis G.E."/>
            <person name="de Vos W.M."/>
            <person name="Barrangou R."/>
            <person name="Klaenhammer T.R."/>
            <person name="Caufield P.W."/>
            <person name="Cui Y."/>
            <person name="Zhang H."/>
            <person name="O'Toole P.W."/>
        </authorList>
    </citation>
    <scope>NUCLEOTIDE SEQUENCE [LARGE SCALE GENOMIC DNA]</scope>
    <source>
        <strain evidence="3 4">DSM 22696</strain>
    </source>
</reference>
<dbReference type="PATRIC" id="fig|348151.3.peg.202"/>
<dbReference type="Proteomes" id="UP000051139">
    <property type="component" value="Unassembled WGS sequence"/>
</dbReference>
<dbReference type="EMBL" id="JQCB01000001">
    <property type="protein sequence ID" value="KRN97271.1"/>
    <property type="molecule type" value="Genomic_DNA"/>
</dbReference>
<dbReference type="Gene3D" id="1.10.10.10">
    <property type="entry name" value="Winged helix-like DNA-binding domain superfamily/Winged helix DNA-binding domain"/>
    <property type="match status" value="1"/>
</dbReference>
<evidence type="ECO:0000313" key="5">
    <source>
        <dbReference type="Proteomes" id="UP000321429"/>
    </source>
</evidence>
<dbReference type="Pfam" id="PF03551">
    <property type="entry name" value="PadR"/>
    <property type="match status" value="1"/>
</dbReference>
<proteinExistence type="predicted"/>
<gene>
    <name evidence="3" type="ORF">IV55_GL000199</name>
    <name evidence="2" type="ORF">LSI01_19810</name>
</gene>
<keyword evidence="4" id="KW-1185">Reference proteome</keyword>
<reference evidence="2 5" key="2">
    <citation type="submission" date="2019-07" db="EMBL/GenBank/DDBJ databases">
        <title>Whole genome shotgun sequence of Lactobacillus siliginis NBRC 101315.</title>
        <authorList>
            <person name="Hosoyama A."/>
            <person name="Uohara A."/>
            <person name="Ohji S."/>
            <person name="Ichikawa N."/>
        </authorList>
    </citation>
    <scope>NUCLEOTIDE SEQUENCE [LARGE SCALE GENOMIC DNA]</scope>
    <source>
        <strain evidence="2 5">NBRC 101315</strain>
    </source>
</reference>
<dbReference type="EMBL" id="BJUD01000097">
    <property type="protein sequence ID" value="GEK29670.1"/>
    <property type="molecule type" value="Genomic_DNA"/>
</dbReference>
<comment type="caution">
    <text evidence="3">The sequence shown here is derived from an EMBL/GenBank/DDBJ whole genome shotgun (WGS) entry which is preliminary data.</text>
</comment>
<evidence type="ECO:0000259" key="1">
    <source>
        <dbReference type="Pfam" id="PF03551"/>
    </source>
</evidence>
<dbReference type="InterPro" id="IPR036390">
    <property type="entry name" value="WH_DNA-bd_sf"/>
</dbReference>
<dbReference type="InterPro" id="IPR005149">
    <property type="entry name" value="Tscrpt_reg_PadR_N"/>
</dbReference>
<organism evidence="3 4">
    <name type="scientific">Furfurilactobacillus siliginis</name>
    <dbReference type="NCBI Taxonomy" id="348151"/>
    <lineage>
        <taxon>Bacteria</taxon>
        <taxon>Bacillati</taxon>
        <taxon>Bacillota</taxon>
        <taxon>Bacilli</taxon>
        <taxon>Lactobacillales</taxon>
        <taxon>Lactobacillaceae</taxon>
        <taxon>Furfurilactobacillus</taxon>
    </lineage>
</organism>
<evidence type="ECO:0000313" key="2">
    <source>
        <dbReference type="EMBL" id="GEK29670.1"/>
    </source>
</evidence>
<dbReference type="RefSeq" id="WP_057808532.1">
    <property type="nucleotide sequence ID" value="NZ_BJUD01000097.1"/>
</dbReference>
<dbReference type="OrthoDB" id="2374094at2"/>
<dbReference type="PANTHER" id="PTHR43252">
    <property type="entry name" value="TRANSCRIPTIONAL REGULATOR YQJI"/>
    <property type="match status" value="1"/>
</dbReference>
<sequence length="181" mass="20435">MMNELYVLGELMEGSKSGYGLRKSMELSLGRHRKISFGVVYPLLDKLAAANYIELADSDDAKRTKMATITEAGTKHFLELMQAPVPDGAHTEDIYQIKLDAMQHLTLPEQLSQLDLYIEEQAAAIADAKTQIADLQARVAKDHWYAAQKMQLRLQQAQVARDWAENFQTILTKGVDFKTYD</sequence>
<evidence type="ECO:0000313" key="3">
    <source>
        <dbReference type="EMBL" id="KRN97271.1"/>
    </source>
</evidence>